<evidence type="ECO:0000256" key="1">
    <source>
        <dbReference type="ARBA" id="ARBA00009091"/>
    </source>
</evidence>
<dbReference type="RefSeq" id="WP_334316170.1">
    <property type="nucleotide sequence ID" value="NZ_CP065938.1"/>
</dbReference>
<dbReference type="EMBL" id="CP065938">
    <property type="protein sequence ID" value="UWX06558.1"/>
    <property type="molecule type" value="Genomic_DNA"/>
</dbReference>
<organism evidence="5 6">
    <name type="scientific">Taurinivorans muris</name>
    <dbReference type="NCBI Taxonomy" id="2787751"/>
    <lineage>
        <taxon>Bacteria</taxon>
        <taxon>Pseudomonadati</taxon>
        <taxon>Thermodesulfobacteriota</taxon>
        <taxon>Desulfovibrionia</taxon>
        <taxon>Desulfovibrionales</taxon>
        <taxon>Desulfovibrionaceae</taxon>
        <taxon>Taurinivorans</taxon>
    </lineage>
</organism>
<dbReference type="SMART" id="SM00935">
    <property type="entry name" value="OmpH"/>
    <property type="match status" value="1"/>
</dbReference>
<feature type="signal peptide" evidence="4">
    <location>
        <begin position="1"/>
        <end position="24"/>
    </location>
</feature>
<proteinExistence type="inferred from homology"/>
<dbReference type="PANTHER" id="PTHR35089:SF1">
    <property type="entry name" value="CHAPERONE PROTEIN SKP"/>
    <property type="match status" value="1"/>
</dbReference>
<protein>
    <submittedName>
        <fullName evidence="5">OmpH family outer membrane protein</fullName>
    </submittedName>
</protein>
<keyword evidence="6" id="KW-1185">Reference proteome</keyword>
<comment type="similarity">
    <text evidence="1">Belongs to the Skp family.</text>
</comment>
<dbReference type="PANTHER" id="PTHR35089">
    <property type="entry name" value="CHAPERONE PROTEIN SKP"/>
    <property type="match status" value="1"/>
</dbReference>
<gene>
    <name evidence="5" type="ORF">JBF11_04430</name>
</gene>
<evidence type="ECO:0000313" key="5">
    <source>
        <dbReference type="EMBL" id="UWX06558.1"/>
    </source>
</evidence>
<feature type="coiled-coil region" evidence="3">
    <location>
        <begin position="53"/>
        <end position="99"/>
    </location>
</feature>
<evidence type="ECO:0000256" key="3">
    <source>
        <dbReference type="SAM" id="Coils"/>
    </source>
</evidence>
<dbReference type="InterPro" id="IPR005632">
    <property type="entry name" value="Chaperone_Skp"/>
</dbReference>
<dbReference type="InterPro" id="IPR024930">
    <property type="entry name" value="Skp_dom_sf"/>
</dbReference>
<dbReference type="Gene3D" id="3.30.910.20">
    <property type="entry name" value="Skp domain"/>
    <property type="match status" value="1"/>
</dbReference>
<evidence type="ECO:0000313" key="6">
    <source>
        <dbReference type="Proteomes" id="UP001058120"/>
    </source>
</evidence>
<accession>A0ABY5Y303</accession>
<dbReference type="Proteomes" id="UP001058120">
    <property type="component" value="Chromosome"/>
</dbReference>
<evidence type="ECO:0000256" key="2">
    <source>
        <dbReference type="ARBA" id="ARBA00022729"/>
    </source>
</evidence>
<sequence length="164" mass="18917">MKKLLILICSFTLGISFLNAAAFAQSLAVVDTNKIFEQSKHGQSINSYFEKLQSEGIKQLEQLEDKRKKADEQKDEKLIQNLESEIQATAYELQNKIQNQQTVLFTVISDKLMNVIDTYRKDNNIDVILHATETASYNPDIDVTEKIIQEFNKIEFDIQKELKQ</sequence>
<dbReference type="SUPFAM" id="SSF111384">
    <property type="entry name" value="OmpH-like"/>
    <property type="match status" value="1"/>
</dbReference>
<dbReference type="Pfam" id="PF03938">
    <property type="entry name" value="OmpH"/>
    <property type="match status" value="1"/>
</dbReference>
<keyword evidence="2 4" id="KW-0732">Signal</keyword>
<evidence type="ECO:0000256" key="4">
    <source>
        <dbReference type="SAM" id="SignalP"/>
    </source>
</evidence>
<feature type="chain" id="PRO_5045386348" evidence="4">
    <location>
        <begin position="25"/>
        <end position="164"/>
    </location>
</feature>
<name>A0ABY5Y303_9BACT</name>
<reference evidence="5" key="1">
    <citation type="submission" date="2020-12" db="EMBL/GenBank/DDBJ databases">
        <title>Taurinivorans muris gen. nov., sp. nov., fundamental and realized metabolic niche of a ubiquitous sulfidogenic bacterium in the murine intestine.</title>
        <authorList>
            <person name="Ye H."/>
            <person name="Hanson B.T."/>
            <person name="Loy A."/>
        </authorList>
    </citation>
    <scope>NUCLEOTIDE SEQUENCE</scope>
    <source>
        <strain evidence="5">LT0009</strain>
    </source>
</reference>
<keyword evidence="3" id="KW-0175">Coiled coil</keyword>